<dbReference type="InterPro" id="IPR037099">
    <property type="entry name" value="Fum_R/Succ_DH_flav-like_C_sf"/>
</dbReference>
<comment type="catalytic activity">
    <reaction evidence="10">
        <text>L-aspartate + O2 = iminosuccinate + H2O2</text>
        <dbReference type="Rhea" id="RHEA:25876"/>
        <dbReference type="ChEBI" id="CHEBI:15379"/>
        <dbReference type="ChEBI" id="CHEBI:16240"/>
        <dbReference type="ChEBI" id="CHEBI:29991"/>
        <dbReference type="ChEBI" id="CHEBI:77875"/>
        <dbReference type="EC" id="1.4.3.16"/>
    </reaction>
    <physiologicalReaction direction="left-to-right" evidence="10">
        <dbReference type="Rhea" id="RHEA:25877"/>
    </physiologicalReaction>
</comment>
<comment type="pathway">
    <text evidence="2 13">Cofactor biosynthesis; NAD(+) biosynthesis; iminoaspartate from L-aspartate (oxidase route): step 1/1.</text>
</comment>
<protein>
    <recommendedName>
        <fullName evidence="5 11">L-aspartate oxidase</fullName>
        <ecNumber evidence="4 11">1.4.3.16</ecNumber>
    </recommendedName>
</protein>
<dbReference type="Pfam" id="PF02910">
    <property type="entry name" value="Succ_DH_flav_C"/>
    <property type="match status" value="1"/>
</dbReference>
<gene>
    <name evidence="16" type="primary">nadB</name>
    <name evidence="16" type="ORF">HLPR_00130</name>
</gene>
<proteinExistence type="inferred from homology"/>
<dbReference type="InterPro" id="IPR036188">
    <property type="entry name" value="FAD/NAD-bd_sf"/>
</dbReference>
<evidence type="ECO:0000256" key="8">
    <source>
        <dbReference type="ARBA" id="ARBA00022827"/>
    </source>
</evidence>
<evidence type="ECO:0000256" key="9">
    <source>
        <dbReference type="ARBA" id="ARBA00023002"/>
    </source>
</evidence>
<dbReference type="Gene3D" id="3.50.50.60">
    <property type="entry name" value="FAD/NAD(P)-binding domain"/>
    <property type="match status" value="1"/>
</dbReference>
<feature type="active site" description="Proton acceptor" evidence="12">
    <location>
        <position position="285"/>
    </location>
</feature>
<dbReference type="Proteomes" id="UP001321786">
    <property type="component" value="Chromosome"/>
</dbReference>
<comment type="function">
    <text evidence="13">Catalyzes the oxidation of L-aspartate to iminoaspartate.</text>
</comment>
<comment type="similarity">
    <text evidence="3 13">Belongs to the FAD-dependent oxidoreductase 2 family. NadB subfamily.</text>
</comment>
<dbReference type="GO" id="GO:0005737">
    <property type="term" value="C:cytoplasm"/>
    <property type="evidence" value="ECO:0007669"/>
    <property type="project" value="UniProtKB-SubCell"/>
</dbReference>
<sequence length="505" mass="56406">MLNRYITNFIVTKNSKKYDAIVIGSGISGMFAALNIDKKKKILLISKSNLSNNNSNLAQGGVAVTIKGKNIQDHVDDTLKAGSFHNELEVVKATIEDSNEIVDLLLEYNVPFDKEESGNLLFTKEGGHSSRRIIHARDKTGEIIIEYLIAELAKRDNIAVYDNCFAIDILTNKNVASGLVIDNDSKKEVILSNNIVLATGGIGNLFINSTNSDISNGDGIAMAKRAGAELYDMEFVQFHPTALNIAGTNKFLISEAVRGEGGILYNSQNERFMEKIHPLKDLAPRDVVSKAIYMEYKKGNEVYLDVRHLDNEYIKDRFPKIYNHCYENNIDITKELIPVAPVQHYFMGGIKTDLSAKTTVENLYAVGECARTGLHGANRLASNSLLEGAVFGLRAAKHINEKEISKDKINNYEYKNELVCDESDYELLEKKIKNIMSENAFIIRKENELLESSEAINKLINDIAKYNCDTRKKCEVINMVTVSSEIIESAYSRKESLGSHNIENV</sequence>
<keyword evidence="8 13" id="KW-0274">FAD</keyword>
<dbReference type="EC" id="1.4.3.16" evidence="4 11"/>
<dbReference type="SUPFAM" id="SSF56425">
    <property type="entry name" value="Succinate dehydrogenase/fumarate reductase flavoprotein, catalytic domain"/>
    <property type="match status" value="1"/>
</dbReference>
<feature type="domain" description="Fumarate reductase/succinate dehydrogenase flavoprotein-like C-terminal" evidence="15">
    <location>
        <begin position="430"/>
        <end position="501"/>
    </location>
</feature>
<dbReference type="PANTHER" id="PTHR42716">
    <property type="entry name" value="L-ASPARTATE OXIDASE"/>
    <property type="match status" value="1"/>
</dbReference>
<evidence type="ECO:0000256" key="4">
    <source>
        <dbReference type="ARBA" id="ARBA00012173"/>
    </source>
</evidence>
<evidence type="ECO:0000256" key="5">
    <source>
        <dbReference type="ARBA" id="ARBA00021901"/>
    </source>
</evidence>
<dbReference type="PANTHER" id="PTHR42716:SF2">
    <property type="entry name" value="L-ASPARTATE OXIDASE, CHLOROPLASTIC"/>
    <property type="match status" value="1"/>
</dbReference>
<evidence type="ECO:0000256" key="2">
    <source>
        <dbReference type="ARBA" id="ARBA00004950"/>
    </source>
</evidence>
<dbReference type="GO" id="GO:0008734">
    <property type="term" value="F:L-aspartate oxidase activity"/>
    <property type="evidence" value="ECO:0007669"/>
    <property type="project" value="UniProtKB-UniRule"/>
</dbReference>
<dbReference type="AlphaFoldDB" id="A0AAU9E540"/>
<evidence type="ECO:0000259" key="15">
    <source>
        <dbReference type="Pfam" id="PF02910"/>
    </source>
</evidence>
<reference evidence="16 17" key="1">
    <citation type="submission" date="2023-08" db="EMBL/GenBank/DDBJ databases">
        <title>Helicovermis profunda gen. nov., sp. nov., a novel mesophilic, fermentative bacterium within the Bacillota from a deep-sea hydrothermal vent chimney.</title>
        <authorList>
            <person name="Miyazaki U."/>
            <person name="Mizutani D."/>
            <person name="Hashimoto Y."/>
            <person name="Tame A."/>
            <person name="Sawayama S."/>
            <person name="Miyazaki J."/>
            <person name="Takai K."/>
            <person name="Nakagawa S."/>
        </authorList>
    </citation>
    <scope>NUCLEOTIDE SEQUENCE [LARGE SCALE GENOMIC DNA]</scope>
    <source>
        <strain evidence="16 17">S502</strain>
    </source>
</reference>
<name>A0AAU9E540_9FIRM</name>
<dbReference type="SUPFAM" id="SSF46977">
    <property type="entry name" value="Succinate dehydrogenase/fumarate reductase flavoprotein C-terminal domain"/>
    <property type="match status" value="1"/>
</dbReference>
<evidence type="ECO:0000256" key="1">
    <source>
        <dbReference type="ARBA" id="ARBA00001974"/>
    </source>
</evidence>
<evidence type="ECO:0000256" key="7">
    <source>
        <dbReference type="ARBA" id="ARBA00022642"/>
    </source>
</evidence>
<organism evidence="16 17">
    <name type="scientific">Helicovermis profundi</name>
    <dbReference type="NCBI Taxonomy" id="3065157"/>
    <lineage>
        <taxon>Bacteria</taxon>
        <taxon>Bacillati</taxon>
        <taxon>Bacillota</taxon>
        <taxon>Clostridia</taxon>
        <taxon>Helicovermis</taxon>
    </lineage>
</organism>
<keyword evidence="17" id="KW-1185">Reference proteome</keyword>
<dbReference type="PRINTS" id="PR00368">
    <property type="entry name" value="FADPNR"/>
</dbReference>
<dbReference type="Pfam" id="PF00890">
    <property type="entry name" value="FAD_binding_2"/>
    <property type="match status" value="1"/>
</dbReference>
<dbReference type="NCBIfam" id="TIGR00551">
    <property type="entry name" value="nadB"/>
    <property type="match status" value="1"/>
</dbReference>
<evidence type="ECO:0000256" key="10">
    <source>
        <dbReference type="ARBA" id="ARBA00048305"/>
    </source>
</evidence>
<accession>A0AAU9E540</accession>
<dbReference type="InterPro" id="IPR027477">
    <property type="entry name" value="Succ_DH/fumarate_Rdtase_cat_sf"/>
</dbReference>
<dbReference type="InterPro" id="IPR005288">
    <property type="entry name" value="NadB"/>
</dbReference>
<dbReference type="NCBIfam" id="NF004820">
    <property type="entry name" value="PRK06175.1"/>
    <property type="match status" value="1"/>
</dbReference>
<keyword evidence="9 13" id="KW-0560">Oxidoreductase</keyword>
<evidence type="ECO:0000313" key="17">
    <source>
        <dbReference type="Proteomes" id="UP001321786"/>
    </source>
</evidence>
<dbReference type="InterPro" id="IPR003953">
    <property type="entry name" value="FAD-dep_OxRdtase_2_FAD-bd"/>
</dbReference>
<evidence type="ECO:0000256" key="13">
    <source>
        <dbReference type="RuleBase" id="RU362049"/>
    </source>
</evidence>
<dbReference type="KEGG" id="hprf:HLPR_00130"/>
<dbReference type="FunFam" id="3.90.700.10:FF:000002">
    <property type="entry name" value="L-aspartate oxidase"/>
    <property type="match status" value="1"/>
</dbReference>
<feature type="domain" description="FAD-dependent oxidoreductase 2 FAD-binding" evidence="14">
    <location>
        <begin position="19"/>
        <end position="385"/>
    </location>
</feature>
<evidence type="ECO:0000313" key="16">
    <source>
        <dbReference type="EMBL" id="BEP27682.1"/>
    </source>
</evidence>
<dbReference type="RefSeq" id="WP_338536053.1">
    <property type="nucleotide sequence ID" value="NZ_AP028654.1"/>
</dbReference>
<evidence type="ECO:0000259" key="14">
    <source>
        <dbReference type="Pfam" id="PF00890"/>
    </source>
</evidence>
<evidence type="ECO:0000256" key="6">
    <source>
        <dbReference type="ARBA" id="ARBA00022630"/>
    </source>
</evidence>
<dbReference type="GO" id="GO:0034628">
    <property type="term" value="P:'de novo' NAD+ biosynthetic process from L-aspartate"/>
    <property type="evidence" value="ECO:0007669"/>
    <property type="project" value="TreeGrafter"/>
</dbReference>
<dbReference type="InterPro" id="IPR015939">
    <property type="entry name" value="Fum_Rdtase/Succ_DH_flav-like_C"/>
</dbReference>
<dbReference type="EMBL" id="AP028654">
    <property type="protein sequence ID" value="BEP27682.1"/>
    <property type="molecule type" value="Genomic_DNA"/>
</dbReference>
<dbReference type="PIRSF" id="PIRSF000171">
    <property type="entry name" value="SDHA_APRA_LASPO"/>
    <property type="match status" value="1"/>
</dbReference>
<evidence type="ECO:0000256" key="3">
    <source>
        <dbReference type="ARBA" id="ARBA00008562"/>
    </source>
</evidence>
<dbReference type="Gene3D" id="3.90.700.10">
    <property type="entry name" value="Succinate dehydrogenase/fumarate reductase flavoprotein, catalytic domain"/>
    <property type="match status" value="1"/>
</dbReference>
<keyword evidence="7 13" id="KW-0662">Pyridine nucleotide biosynthesis</keyword>
<comment type="subcellular location">
    <subcellularLocation>
        <location evidence="13">Cytoplasm</location>
    </subcellularLocation>
</comment>
<dbReference type="Gene3D" id="1.20.58.100">
    <property type="entry name" value="Fumarate reductase/succinate dehydrogenase flavoprotein-like, C-terminal domain"/>
    <property type="match status" value="1"/>
</dbReference>
<dbReference type="GO" id="GO:0033765">
    <property type="term" value="F:steroid dehydrogenase activity, acting on the CH-CH group of donors"/>
    <property type="evidence" value="ECO:0007669"/>
    <property type="project" value="UniProtKB-ARBA"/>
</dbReference>
<keyword evidence="6 13" id="KW-0285">Flavoprotein</keyword>
<comment type="cofactor">
    <cofactor evidence="1 13">
        <name>FAD</name>
        <dbReference type="ChEBI" id="CHEBI:57692"/>
    </cofactor>
</comment>
<evidence type="ECO:0000256" key="12">
    <source>
        <dbReference type="PIRSR" id="PIRSR000171-1"/>
    </source>
</evidence>
<evidence type="ECO:0000256" key="11">
    <source>
        <dbReference type="NCBIfam" id="TIGR00551"/>
    </source>
</evidence>
<dbReference type="SUPFAM" id="SSF51905">
    <property type="entry name" value="FAD/NAD(P)-binding domain"/>
    <property type="match status" value="1"/>
</dbReference>